<comment type="similarity">
    <text evidence="1">Belongs to the PPR family. P subfamily.</text>
</comment>
<reference evidence="3 4" key="1">
    <citation type="journal article" date="2020" name="Mol. Biol. Evol.">
        <title>Distinct Expression and Methylation Patterns for Genes with Different Fates following a Single Whole-Genome Duplication in Flowering Plants.</title>
        <authorList>
            <person name="Shi T."/>
            <person name="Rahmani R.S."/>
            <person name="Gugger P.F."/>
            <person name="Wang M."/>
            <person name="Li H."/>
            <person name="Zhang Y."/>
            <person name="Li Z."/>
            <person name="Wang Q."/>
            <person name="Van de Peer Y."/>
            <person name="Marchal K."/>
            <person name="Chen J."/>
        </authorList>
    </citation>
    <scope>NUCLEOTIDE SEQUENCE [LARGE SCALE GENOMIC DNA]</scope>
    <source>
        <tissue evidence="3">Leaf</tissue>
    </source>
</reference>
<protein>
    <recommendedName>
        <fullName evidence="5">Pentatricopeptide repeat-containing protein</fullName>
    </recommendedName>
</protein>
<dbReference type="InterPro" id="IPR002885">
    <property type="entry name" value="PPR_rpt"/>
</dbReference>
<comment type="caution">
    <text evidence="3">The sequence shown here is derived from an EMBL/GenBank/DDBJ whole genome shotgun (WGS) entry which is preliminary data.</text>
</comment>
<dbReference type="Proteomes" id="UP000607653">
    <property type="component" value="Unassembled WGS sequence"/>
</dbReference>
<dbReference type="PANTHER" id="PTHR47941">
    <property type="entry name" value="PENTATRICOPEPTIDE REPEAT-CONTAINING PROTEIN 3, MITOCHONDRIAL"/>
    <property type="match status" value="1"/>
</dbReference>
<accession>A0A822Z8Q8</accession>
<evidence type="ECO:0000313" key="3">
    <source>
        <dbReference type="EMBL" id="DAD39739.1"/>
    </source>
</evidence>
<keyword evidence="2" id="KW-0677">Repeat</keyword>
<dbReference type="InterPro" id="IPR011990">
    <property type="entry name" value="TPR-like_helical_dom_sf"/>
</dbReference>
<gene>
    <name evidence="3" type="ORF">HUJ06_014062</name>
</gene>
<dbReference type="Gene3D" id="1.25.40.10">
    <property type="entry name" value="Tetratricopeptide repeat domain"/>
    <property type="match status" value="1"/>
</dbReference>
<name>A0A822Z8Q8_NELNU</name>
<keyword evidence="4" id="KW-1185">Reference proteome</keyword>
<evidence type="ECO:0008006" key="5">
    <source>
        <dbReference type="Google" id="ProtNLM"/>
    </source>
</evidence>
<evidence type="ECO:0000256" key="1">
    <source>
        <dbReference type="ARBA" id="ARBA00007626"/>
    </source>
</evidence>
<dbReference type="EMBL" id="DUZY01000005">
    <property type="protein sequence ID" value="DAD39739.1"/>
    <property type="molecule type" value="Genomic_DNA"/>
</dbReference>
<sequence>MWRMPRRVAAAAAFANGVHKGRFSVATLLVAIYPIYCFCSVRAINETHFTDSSSQLLERFLKYGSKPSSIAVDDALLLFEAMVHRQPLPSIWAFNKLLTALARGKHYPTAISQYKKMGCLPIQPSIYTLNIAINCFCCLSKAAFGFSLLGTILKLGYEPDAVSFNTLIRGLCVEEKID</sequence>
<dbReference type="AlphaFoldDB" id="A0A822Z8Q8"/>
<evidence type="ECO:0000313" key="4">
    <source>
        <dbReference type="Proteomes" id="UP000607653"/>
    </source>
</evidence>
<proteinExistence type="inferred from homology"/>
<evidence type="ECO:0000256" key="2">
    <source>
        <dbReference type="ARBA" id="ARBA00022737"/>
    </source>
</evidence>
<dbReference type="Pfam" id="PF12854">
    <property type="entry name" value="PPR_1"/>
    <property type="match status" value="1"/>
</dbReference>
<organism evidence="3 4">
    <name type="scientific">Nelumbo nucifera</name>
    <name type="common">Sacred lotus</name>
    <dbReference type="NCBI Taxonomy" id="4432"/>
    <lineage>
        <taxon>Eukaryota</taxon>
        <taxon>Viridiplantae</taxon>
        <taxon>Streptophyta</taxon>
        <taxon>Embryophyta</taxon>
        <taxon>Tracheophyta</taxon>
        <taxon>Spermatophyta</taxon>
        <taxon>Magnoliopsida</taxon>
        <taxon>Proteales</taxon>
        <taxon>Nelumbonaceae</taxon>
        <taxon>Nelumbo</taxon>
    </lineage>
</organism>